<reference evidence="2 3" key="1">
    <citation type="journal article" date="2024" name="G3 (Bethesda)">
        <title>Genome assembly of Hibiscus sabdariffa L. provides insights into metabolisms of medicinal natural products.</title>
        <authorList>
            <person name="Kim T."/>
        </authorList>
    </citation>
    <scope>NUCLEOTIDE SEQUENCE [LARGE SCALE GENOMIC DNA]</scope>
    <source>
        <strain evidence="2">TK-2024</strain>
        <tissue evidence="2">Old leaves</tissue>
    </source>
</reference>
<dbReference type="EMBL" id="JBBPBN010000046">
    <property type="protein sequence ID" value="KAK8995341.1"/>
    <property type="molecule type" value="Genomic_DNA"/>
</dbReference>
<accession>A0ABR2Q4D1</accession>
<sequence>MWRPWDFKKKPSSIPNHSSPFSCSSFKDIHHLCTTDDFSTAPAKRTANVFHRVRLVNTLLRSWAPTRNGKILGSISDRPISIPVSDNLIVVYSTSLRAVRSTFEDCKTVQSILQGFRVWIDERDVSMDPGFLKELRGILGQSKLSLPRVFIGGRYLGGAEEIEQLHESGELKKLVERCPGAEPATCHICGGYRFLLCNQCDGSRKLYTQKSGFRACTACNENGLIRCPSCSHPPLQNNYY</sequence>
<dbReference type="CDD" id="cd03031">
    <property type="entry name" value="GRX_GRX_like"/>
    <property type="match status" value="1"/>
</dbReference>
<proteinExistence type="predicted"/>
<protein>
    <recommendedName>
        <fullName evidence="1">Glutaredoxin domain-containing protein</fullName>
    </recommendedName>
</protein>
<gene>
    <name evidence="2" type="ORF">V6N11_069779</name>
</gene>
<dbReference type="PANTHER" id="PTHR45669:SF26">
    <property type="entry name" value="GLUTAREDOXIN DOMAIN-CONTAINING PROTEIN"/>
    <property type="match status" value="1"/>
</dbReference>
<comment type="caution">
    <text evidence="2">The sequence shown here is derived from an EMBL/GenBank/DDBJ whole genome shotgun (WGS) entry which is preliminary data.</text>
</comment>
<feature type="domain" description="Glutaredoxin" evidence="1">
    <location>
        <begin position="89"/>
        <end position="155"/>
    </location>
</feature>
<name>A0ABR2Q4D1_9ROSI</name>
<keyword evidence="3" id="KW-1185">Reference proteome</keyword>
<evidence type="ECO:0000259" key="1">
    <source>
        <dbReference type="Pfam" id="PF00462"/>
    </source>
</evidence>
<dbReference type="Pfam" id="PF23733">
    <property type="entry name" value="GRXCR1-2_C"/>
    <property type="match status" value="1"/>
</dbReference>
<dbReference type="SUPFAM" id="SSF52833">
    <property type="entry name" value="Thioredoxin-like"/>
    <property type="match status" value="1"/>
</dbReference>
<dbReference type="Gene3D" id="3.40.30.10">
    <property type="entry name" value="Glutaredoxin"/>
    <property type="match status" value="1"/>
</dbReference>
<dbReference type="Proteomes" id="UP001396334">
    <property type="component" value="Unassembled WGS sequence"/>
</dbReference>
<organism evidence="2 3">
    <name type="scientific">Hibiscus sabdariffa</name>
    <name type="common">roselle</name>
    <dbReference type="NCBI Taxonomy" id="183260"/>
    <lineage>
        <taxon>Eukaryota</taxon>
        <taxon>Viridiplantae</taxon>
        <taxon>Streptophyta</taxon>
        <taxon>Embryophyta</taxon>
        <taxon>Tracheophyta</taxon>
        <taxon>Spermatophyta</taxon>
        <taxon>Magnoliopsida</taxon>
        <taxon>eudicotyledons</taxon>
        <taxon>Gunneridae</taxon>
        <taxon>Pentapetalae</taxon>
        <taxon>rosids</taxon>
        <taxon>malvids</taxon>
        <taxon>Malvales</taxon>
        <taxon>Malvaceae</taxon>
        <taxon>Malvoideae</taxon>
        <taxon>Hibiscus</taxon>
    </lineage>
</organism>
<dbReference type="InterPro" id="IPR036249">
    <property type="entry name" value="Thioredoxin-like_sf"/>
</dbReference>
<dbReference type="InterPro" id="IPR002109">
    <property type="entry name" value="Glutaredoxin"/>
</dbReference>
<dbReference type="Pfam" id="PF00462">
    <property type="entry name" value="Glutaredoxin"/>
    <property type="match status" value="1"/>
</dbReference>
<evidence type="ECO:0000313" key="2">
    <source>
        <dbReference type="EMBL" id="KAK8995341.1"/>
    </source>
</evidence>
<dbReference type="PROSITE" id="PS51354">
    <property type="entry name" value="GLUTAREDOXIN_2"/>
    <property type="match status" value="1"/>
</dbReference>
<dbReference type="PANTHER" id="PTHR45669">
    <property type="entry name" value="GLUTAREDOXIN DOMAIN-CONTAINING CYSTEINE-RICH PROTEIN CG12206-RELATED"/>
    <property type="match status" value="1"/>
</dbReference>
<evidence type="ECO:0000313" key="3">
    <source>
        <dbReference type="Proteomes" id="UP001396334"/>
    </source>
</evidence>